<dbReference type="CTD" id="20318869"/>
<dbReference type="RefSeq" id="XP_009167755.1">
    <property type="nucleotide sequence ID" value="XM_009169491.1"/>
</dbReference>
<dbReference type="Proteomes" id="UP000054324">
    <property type="component" value="Unassembled WGS sequence"/>
</dbReference>
<name>A0A075AG72_OPIVI</name>
<keyword evidence="2" id="KW-1185">Reference proteome</keyword>
<dbReference type="GeneID" id="20318869"/>
<organism evidence="1 2">
    <name type="scientific">Opisthorchis viverrini</name>
    <name type="common">Southeast Asian liver fluke</name>
    <dbReference type="NCBI Taxonomy" id="6198"/>
    <lineage>
        <taxon>Eukaryota</taxon>
        <taxon>Metazoa</taxon>
        <taxon>Spiralia</taxon>
        <taxon>Lophotrochozoa</taxon>
        <taxon>Platyhelminthes</taxon>
        <taxon>Trematoda</taxon>
        <taxon>Digenea</taxon>
        <taxon>Opisthorchiida</taxon>
        <taxon>Opisthorchiata</taxon>
        <taxon>Opisthorchiidae</taxon>
        <taxon>Opisthorchis</taxon>
    </lineage>
</organism>
<dbReference type="EMBL" id="KL596698">
    <property type="protein sequence ID" value="KER28459.1"/>
    <property type="molecule type" value="Genomic_DNA"/>
</dbReference>
<proteinExistence type="predicted"/>
<dbReference type="KEGG" id="ovi:T265_04687"/>
<protein>
    <submittedName>
        <fullName evidence="1">Uncharacterized protein</fullName>
    </submittedName>
</protein>
<evidence type="ECO:0000313" key="1">
    <source>
        <dbReference type="EMBL" id="KER28459.1"/>
    </source>
</evidence>
<dbReference type="AlphaFoldDB" id="A0A075AG72"/>
<evidence type="ECO:0000313" key="2">
    <source>
        <dbReference type="Proteomes" id="UP000054324"/>
    </source>
</evidence>
<gene>
    <name evidence="1" type="ORF">T265_04687</name>
</gene>
<accession>A0A075AG72</accession>
<sequence length="82" mass="9195">MWNADHVLQDDLGHERTKRMPIICHPQTACAGPGMVLRTSGYHQCEPASIVQAVKPQKVAASELLMEYEINQNQDEMCEDVS</sequence>
<reference evidence="1 2" key="1">
    <citation type="submission" date="2013-11" db="EMBL/GenBank/DDBJ databases">
        <title>Opisthorchis viverrini - life in the bile duct.</title>
        <authorList>
            <person name="Young N.D."/>
            <person name="Nagarajan N."/>
            <person name="Lin S.J."/>
            <person name="Korhonen P.K."/>
            <person name="Jex A.R."/>
            <person name="Hall R.S."/>
            <person name="Safavi-Hemami H."/>
            <person name="Kaewkong W."/>
            <person name="Bertrand D."/>
            <person name="Gao S."/>
            <person name="Seet Q."/>
            <person name="Wongkham S."/>
            <person name="Teh B.T."/>
            <person name="Wongkham C."/>
            <person name="Intapan P.M."/>
            <person name="Maleewong W."/>
            <person name="Yang X."/>
            <person name="Hu M."/>
            <person name="Wang Z."/>
            <person name="Hofmann A."/>
            <person name="Sternberg P.W."/>
            <person name="Tan P."/>
            <person name="Wang J."/>
            <person name="Gasser R.B."/>
        </authorList>
    </citation>
    <scope>NUCLEOTIDE SEQUENCE [LARGE SCALE GENOMIC DNA]</scope>
</reference>